<dbReference type="Pfam" id="PF13361">
    <property type="entry name" value="UvrD_C"/>
    <property type="match status" value="1"/>
</dbReference>
<evidence type="ECO:0000256" key="7">
    <source>
        <dbReference type="ARBA" id="ARBA00023235"/>
    </source>
</evidence>
<keyword evidence="3 12" id="KW-0378">Hydrolase</keyword>
<dbReference type="InterPro" id="IPR013986">
    <property type="entry name" value="DExx_box_DNA_helicase_dom_sf"/>
</dbReference>
<keyword evidence="5 12" id="KW-0067">ATP-binding</keyword>
<keyword evidence="15" id="KW-1185">Reference proteome</keyword>
<dbReference type="PANTHER" id="PTHR11070">
    <property type="entry name" value="UVRD / RECB / PCRA DNA HELICASE FAMILY MEMBER"/>
    <property type="match status" value="1"/>
</dbReference>
<dbReference type="PROSITE" id="PS51198">
    <property type="entry name" value="UVRD_HELICASE_ATP_BIND"/>
    <property type="match status" value="1"/>
</dbReference>
<comment type="caution">
    <text evidence="14">The sequence shown here is derived from an EMBL/GenBank/DDBJ whole genome shotgun (WGS) entry which is preliminary data.</text>
</comment>
<dbReference type="SUPFAM" id="SSF52540">
    <property type="entry name" value="P-loop containing nucleoside triphosphate hydrolases"/>
    <property type="match status" value="1"/>
</dbReference>
<evidence type="ECO:0000256" key="12">
    <source>
        <dbReference type="PROSITE-ProRule" id="PRU00560"/>
    </source>
</evidence>
<evidence type="ECO:0000256" key="4">
    <source>
        <dbReference type="ARBA" id="ARBA00022806"/>
    </source>
</evidence>
<organism evidence="14 15">
    <name type="scientific">Leptospira idonii</name>
    <dbReference type="NCBI Taxonomy" id="1193500"/>
    <lineage>
        <taxon>Bacteria</taxon>
        <taxon>Pseudomonadati</taxon>
        <taxon>Spirochaetota</taxon>
        <taxon>Spirochaetia</taxon>
        <taxon>Leptospirales</taxon>
        <taxon>Leptospiraceae</taxon>
        <taxon>Leptospira</taxon>
    </lineage>
</organism>
<dbReference type="InterPro" id="IPR027417">
    <property type="entry name" value="P-loop_NTPase"/>
</dbReference>
<name>A0A4R9LXE3_9LEPT</name>
<dbReference type="GO" id="GO:0043138">
    <property type="term" value="F:3'-5' DNA helicase activity"/>
    <property type="evidence" value="ECO:0007669"/>
    <property type="project" value="UniProtKB-EC"/>
</dbReference>
<dbReference type="Proteomes" id="UP000298058">
    <property type="component" value="Unassembled WGS sequence"/>
</dbReference>
<evidence type="ECO:0000256" key="10">
    <source>
        <dbReference type="ARBA" id="ARBA00034923"/>
    </source>
</evidence>
<dbReference type="Pfam" id="PF00580">
    <property type="entry name" value="UvrD-helicase"/>
    <property type="match status" value="1"/>
</dbReference>
<comment type="catalytic activity">
    <reaction evidence="8">
        <text>Couples ATP hydrolysis with the unwinding of duplex DNA by translocating in the 3'-5' direction.</text>
        <dbReference type="EC" id="5.6.2.4"/>
    </reaction>
</comment>
<gene>
    <name evidence="14" type="ORF">EHS15_16845</name>
</gene>
<dbReference type="Gene3D" id="1.10.10.160">
    <property type="match status" value="1"/>
</dbReference>
<comment type="similarity">
    <text evidence="1">Belongs to the helicase family. UvrD subfamily.</text>
</comment>
<dbReference type="EC" id="5.6.2.4" evidence="9"/>
<dbReference type="InterPro" id="IPR000212">
    <property type="entry name" value="DNA_helicase_UvrD/REP"/>
</dbReference>
<dbReference type="GO" id="GO:0005524">
    <property type="term" value="F:ATP binding"/>
    <property type="evidence" value="ECO:0007669"/>
    <property type="project" value="UniProtKB-UniRule"/>
</dbReference>
<protein>
    <recommendedName>
        <fullName evidence="9">DNA 3'-5' helicase</fullName>
        <ecNumber evidence="9">5.6.2.4</ecNumber>
    </recommendedName>
    <alternativeName>
        <fullName evidence="10">DNA 3'-5' helicase II</fullName>
    </alternativeName>
</protein>
<evidence type="ECO:0000313" key="15">
    <source>
        <dbReference type="Proteomes" id="UP000298058"/>
    </source>
</evidence>
<dbReference type="PANTHER" id="PTHR11070:SF2">
    <property type="entry name" value="ATP-DEPENDENT DNA HELICASE SRS2"/>
    <property type="match status" value="1"/>
</dbReference>
<evidence type="ECO:0000256" key="11">
    <source>
        <dbReference type="ARBA" id="ARBA00048988"/>
    </source>
</evidence>
<evidence type="ECO:0000256" key="5">
    <source>
        <dbReference type="ARBA" id="ARBA00022840"/>
    </source>
</evidence>
<evidence type="ECO:0000256" key="1">
    <source>
        <dbReference type="ARBA" id="ARBA00009922"/>
    </source>
</evidence>
<comment type="catalytic activity">
    <reaction evidence="11">
        <text>ATP + H2O = ADP + phosphate + H(+)</text>
        <dbReference type="Rhea" id="RHEA:13065"/>
        <dbReference type="ChEBI" id="CHEBI:15377"/>
        <dbReference type="ChEBI" id="CHEBI:15378"/>
        <dbReference type="ChEBI" id="CHEBI:30616"/>
        <dbReference type="ChEBI" id="CHEBI:43474"/>
        <dbReference type="ChEBI" id="CHEBI:456216"/>
        <dbReference type="EC" id="5.6.2.4"/>
    </reaction>
</comment>
<keyword evidence="2 12" id="KW-0547">Nucleotide-binding</keyword>
<evidence type="ECO:0000256" key="9">
    <source>
        <dbReference type="ARBA" id="ARBA00034808"/>
    </source>
</evidence>
<proteinExistence type="inferred from homology"/>
<keyword evidence="7" id="KW-0413">Isomerase</keyword>
<sequence>MWNEEQRKVIESNSNYKQVIAAAGSGKTATMIGILQHKEERKTISPERTLIVTFTKKATEEFKTRVEAKHLSEHYHISTFHSFCYQSLFELHPEFHKISLLSETEKEQQTKRILYKHRMRLGGIPFAILFSSNYSILRKEFPDVFEDFLFEMETYKRKNNLFEFEDLIRIVKQSLETGERWTFPLKQRFDSLIIDEFQDTNLCQMKIIQMLQIPQITVVGDDWQAIYGFRGATPEPFLNFSRFFPKTEIFQLTTNYRSLKGIIELSSIPIRKNKNKIEKKVFSHREGNTFYRTLTLKHPKRDLKSAVYELKTYFESDRETMILVRSNFRKREWMDAGIRSEQIMTIHASKGLEFGTVILDLSSGWNLTGEGKEIPEEERRILYVGISRAKDKLILIGRETSKFKERPEDKLFSYFPKTDSWGKLTLRSYRFW</sequence>
<dbReference type="EMBL" id="RQHW01000065">
    <property type="protein sequence ID" value="TGN17689.1"/>
    <property type="molecule type" value="Genomic_DNA"/>
</dbReference>
<dbReference type="CDD" id="cd17932">
    <property type="entry name" value="DEXQc_UvrD"/>
    <property type="match status" value="1"/>
</dbReference>
<reference evidence="14" key="1">
    <citation type="journal article" date="2019" name="PLoS Negl. Trop. Dis.">
        <title>Revisiting the worldwide diversity of Leptospira species in the environment.</title>
        <authorList>
            <person name="Vincent A.T."/>
            <person name="Schiettekatte O."/>
            <person name="Bourhy P."/>
            <person name="Veyrier F.J."/>
            <person name="Picardeau M."/>
        </authorList>
    </citation>
    <scope>NUCLEOTIDE SEQUENCE [LARGE SCALE GENOMIC DNA]</scope>
    <source>
        <strain evidence="14">201300427</strain>
    </source>
</reference>
<dbReference type="Gene3D" id="3.40.50.300">
    <property type="entry name" value="P-loop containing nucleotide triphosphate hydrolases"/>
    <property type="match status" value="3"/>
</dbReference>
<evidence type="ECO:0000259" key="13">
    <source>
        <dbReference type="PROSITE" id="PS51198"/>
    </source>
</evidence>
<evidence type="ECO:0000256" key="8">
    <source>
        <dbReference type="ARBA" id="ARBA00034617"/>
    </source>
</evidence>
<dbReference type="GO" id="GO:0033202">
    <property type="term" value="C:DNA helicase complex"/>
    <property type="evidence" value="ECO:0007669"/>
    <property type="project" value="TreeGrafter"/>
</dbReference>
<dbReference type="GO" id="GO:0003677">
    <property type="term" value="F:DNA binding"/>
    <property type="evidence" value="ECO:0007669"/>
    <property type="project" value="UniProtKB-KW"/>
</dbReference>
<keyword evidence="4 12" id="KW-0347">Helicase</keyword>
<feature type="binding site" evidence="12">
    <location>
        <begin position="21"/>
        <end position="28"/>
    </location>
    <ligand>
        <name>ATP</name>
        <dbReference type="ChEBI" id="CHEBI:30616"/>
    </ligand>
</feature>
<dbReference type="GO" id="GO:0016887">
    <property type="term" value="F:ATP hydrolysis activity"/>
    <property type="evidence" value="ECO:0007669"/>
    <property type="project" value="RHEA"/>
</dbReference>
<keyword evidence="6" id="KW-0238">DNA-binding</keyword>
<accession>A0A4R9LXE3</accession>
<feature type="domain" description="UvrD-like helicase ATP-binding" evidence="13">
    <location>
        <begin position="1"/>
        <end position="259"/>
    </location>
</feature>
<dbReference type="RefSeq" id="WP_135761746.1">
    <property type="nucleotide sequence ID" value="NZ_RQHW01000065.1"/>
</dbReference>
<evidence type="ECO:0000256" key="2">
    <source>
        <dbReference type="ARBA" id="ARBA00022741"/>
    </source>
</evidence>
<evidence type="ECO:0000313" key="14">
    <source>
        <dbReference type="EMBL" id="TGN17689.1"/>
    </source>
</evidence>
<dbReference type="GO" id="GO:0000725">
    <property type="term" value="P:recombinational repair"/>
    <property type="evidence" value="ECO:0007669"/>
    <property type="project" value="TreeGrafter"/>
</dbReference>
<evidence type="ECO:0000256" key="3">
    <source>
        <dbReference type="ARBA" id="ARBA00022801"/>
    </source>
</evidence>
<dbReference type="AlphaFoldDB" id="A0A4R9LXE3"/>
<dbReference type="OrthoDB" id="9810135at2"/>
<dbReference type="GO" id="GO:0005829">
    <property type="term" value="C:cytosol"/>
    <property type="evidence" value="ECO:0007669"/>
    <property type="project" value="TreeGrafter"/>
</dbReference>
<dbReference type="InterPro" id="IPR014016">
    <property type="entry name" value="UvrD-like_ATP-bd"/>
</dbReference>
<dbReference type="InterPro" id="IPR014017">
    <property type="entry name" value="DNA_helicase_UvrD-like_C"/>
</dbReference>
<evidence type="ECO:0000256" key="6">
    <source>
        <dbReference type="ARBA" id="ARBA00023125"/>
    </source>
</evidence>